<evidence type="ECO:0000256" key="8">
    <source>
        <dbReference type="ARBA" id="ARBA00023163"/>
    </source>
</evidence>
<gene>
    <name evidence="11" type="ORF">PGT21_001083</name>
    <name evidence="12" type="ORF">PGTUg99_004965</name>
</gene>
<keyword evidence="2" id="KW-0479">Metal-binding</keyword>
<comment type="subcellular location">
    <subcellularLocation>
        <location evidence="1">Nucleus</location>
    </subcellularLocation>
</comment>
<name>A0A5B0S8U6_PUCGR</name>
<evidence type="ECO:0000256" key="9">
    <source>
        <dbReference type="ARBA" id="ARBA00023242"/>
    </source>
</evidence>
<dbReference type="EMBL" id="VDEP01000051">
    <property type="protein sequence ID" value="KAA1134556.1"/>
    <property type="molecule type" value="Genomic_DNA"/>
</dbReference>
<evidence type="ECO:0000256" key="2">
    <source>
        <dbReference type="ARBA" id="ARBA00022723"/>
    </source>
</evidence>
<evidence type="ECO:0000313" key="13">
    <source>
        <dbReference type="Proteomes" id="UP000324748"/>
    </source>
</evidence>
<accession>A0A5B0S8U6</accession>
<proteinExistence type="predicted"/>
<dbReference type="OrthoDB" id="10468304at2759"/>
<evidence type="ECO:0000256" key="3">
    <source>
        <dbReference type="ARBA" id="ARBA00022737"/>
    </source>
</evidence>
<keyword evidence="3" id="KW-0677">Repeat</keyword>
<dbReference type="EMBL" id="VSWC01000079">
    <property type="protein sequence ID" value="KAA1093863.1"/>
    <property type="molecule type" value="Genomic_DNA"/>
</dbReference>
<evidence type="ECO:0000313" key="12">
    <source>
        <dbReference type="EMBL" id="KAA1134556.1"/>
    </source>
</evidence>
<dbReference type="Proteomes" id="UP000325313">
    <property type="component" value="Unassembled WGS sequence"/>
</dbReference>
<dbReference type="GO" id="GO:0008270">
    <property type="term" value="F:zinc ion binding"/>
    <property type="evidence" value="ECO:0007669"/>
    <property type="project" value="UniProtKB-KW"/>
</dbReference>
<keyword evidence="6" id="KW-0805">Transcription regulation</keyword>
<dbReference type="Proteomes" id="UP000324748">
    <property type="component" value="Unassembled WGS sequence"/>
</dbReference>
<organism evidence="12 14">
    <name type="scientific">Puccinia graminis f. sp. tritici</name>
    <dbReference type="NCBI Taxonomy" id="56615"/>
    <lineage>
        <taxon>Eukaryota</taxon>
        <taxon>Fungi</taxon>
        <taxon>Dikarya</taxon>
        <taxon>Basidiomycota</taxon>
        <taxon>Pucciniomycotina</taxon>
        <taxon>Pucciniomycetes</taxon>
        <taxon>Pucciniales</taxon>
        <taxon>Pucciniaceae</taxon>
        <taxon>Puccinia</taxon>
    </lineage>
</organism>
<keyword evidence="13" id="KW-1185">Reference proteome</keyword>
<evidence type="ECO:0000256" key="4">
    <source>
        <dbReference type="ARBA" id="ARBA00022771"/>
    </source>
</evidence>
<evidence type="ECO:0000256" key="7">
    <source>
        <dbReference type="ARBA" id="ARBA00023125"/>
    </source>
</evidence>
<dbReference type="PANTHER" id="PTHR24383:SF20">
    <property type="entry name" value="C2H2-TYPE DOMAIN-CONTAINING PROTEIN"/>
    <property type="match status" value="1"/>
</dbReference>
<protein>
    <submittedName>
        <fullName evidence="12">Uncharacterized protein</fullName>
    </submittedName>
</protein>
<keyword evidence="7" id="KW-0238">DNA-binding</keyword>
<evidence type="ECO:0000256" key="6">
    <source>
        <dbReference type="ARBA" id="ARBA00023015"/>
    </source>
</evidence>
<evidence type="ECO:0000313" key="11">
    <source>
        <dbReference type="EMBL" id="KAA1093863.1"/>
    </source>
</evidence>
<dbReference type="GO" id="GO:0005634">
    <property type="term" value="C:nucleus"/>
    <property type="evidence" value="ECO:0007669"/>
    <property type="project" value="UniProtKB-SubCell"/>
</dbReference>
<keyword evidence="5" id="KW-0862">Zinc</keyword>
<evidence type="ECO:0000256" key="5">
    <source>
        <dbReference type="ARBA" id="ARBA00022833"/>
    </source>
</evidence>
<reference evidence="13 14" key="1">
    <citation type="submission" date="2019-05" db="EMBL/GenBank/DDBJ databases">
        <title>Emergence of the Ug99 lineage of the wheat stem rust pathogen through somatic hybridization.</title>
        <authorList>
            <person name="Li F."/>
            <person name="Upadhyaya N.M."/>
            <person name="Sperschneider J."/>
            <person name="Matny O."/>
            <person name="Nguyen-Phuc H."/>
            <person name="Mago R."/>
            <person name="Raley C."/>
            <person name="Miller M.E."/>
            <person name="Silverstein K.A.T."/>
            <person name="Henningsen E."/>
            <person name="Hirsch C.D."/>
            <person name="Visser B."/>
            <person name="Pretorius Z.A."/>
            <person name="Steffenson B.J."/>
            <person name="Schwessinger B."/>
            <person name="Dodds P.N."/>
            <person name="Figueroa M."/>
        </authorList>
    </citation>
    <scope>NUCLEOTIDE SEQUENCE [LARGE SCALE GENOMIC DNA]</scope>
    <source>
        <strain evidence="11">21-0</strain>
        <strain evidence="12 14">Ug99</strain>
    </source>
</reference>
<dbReference type="GO" id="GO:0003677">
    <property type="term" value="F:DNA binding"/>
    <property type="evidence" value="ECO:0007669"/>
    <property type="project" value="UniProtKB-KW"/>
</dbReference>
<comment type="caution">
    <text evidence="12">The sequence shown here is derived from an EMBL/GenBank/DDBJ whole genome shotgun (WGS) entry which is preliminary data.</text>
</comment>
<keyword evidence="4" id="KW-0863">Zinc-finger</keyword>
<feature type="region of interest" description="Disordered" evidence="10">
    <location>
        <begin position="316"/>
        <end position="351"/>
    </location>
</feature>
<evidence type="ECO:0000256" key="10">
    <source>
        <dbReference type="SAM" id="MobiDB-lite"/>
    </source>
</evidence>
<keyword evidence="8" id="KW-0804">Transcription</keyword>
<keyword evidence="9" id="KW-0539">Nucleus</keyword>
<evidence type="ECO:0000256" key="1">
    <source>
        <dbReference type="ARBA" id="ARBA00004123"/>
    </source>
</evidence>
<dbReference type="PANTHER" id="PTHR24383">
    <property type="entry name" value="ZINC FINGER PROTEIN"/>
    <property type="match status" value="1"/>
</dbReference>
<dbReference type="AlphaFoldDB" id="A0A5B0S8U6"/>
<evidence type="ECO:0000313" key="14">
    <source>
        <dbReference type="Proteomes" id="UP000325313"/>
    </source>
</evidence>
<sequence>METPDSLLERLEEEFCKDQSPTIGSSSSSSTHPACQTHYWRHSKGIQSHHLAHIYNHHKCYRPRERSLGPSHIQSNNQNCDFQYSYNKEPQSTEEYHAYGNSSFEPPIEGQKFEGCSDQAQDEDFNCGSVKSQDEVDDLEDIEWDNWSDLDINAAPCHFQPEQTSNSKAFLEDSVVHFFPETNSTQQSEPDFDLKNYSAEDVNNWASTLTESFQQYAITNLDQLTVMLTQQTSSTHDHHEQPLTTPIGLQYTSNEFHYQPDNINNNDFDQQQLHPQDNNFGSNHHNHFDEYLSQMEENLDGLETVDANSGFDDGGWDNSGFDEGSEDGGFDNGGFDRFDDGCFDNDDGSTY</sequence>
<feature type="compositionally biased region" description="Acidic residues" evidence="10">
    <location>
        <begin position="341"/>
        <end position="351"/>
    </location>
</feature>